<dbReference type="Pfam" id="PF13654">
    <property type="entry name" value="AAA_32"/>
    <property type="match status" value="1"/>
</dbReference>
<keyword evidence="1 2" id="KW-0645">Protease</keyword>
<comment type="similarity">
    <text evidence="2">Belongs to the peptidase S16 family.</text>
</comment>
<dbReference type="PRINTS" id="PR00830">
    <property type="entry name" value="ENDOLAPTASE"/>
</dbReference>
<dbReference type="AlphaFoldDB" id="A0A1S2CUG6"/>
<feature type="active site" evidence="2">
    <location>
        <position position="511"/>
    </location>
</feature>
<feature type="domain" description="Lon proteolytic" evidence="3">
    <location>
        <begin position="419"/>
        <end position="616"/>
    </location>
</feature>
<feature type="active site" evidence="2">
    <location>
        <position position="554"/>
    </location>
</feature>
<dbReference type="GO" id="GO:0004252">
    <property type="term" value="F:serine-type endopeptidase activity"/>
    <property type="evidence" value="ECO:0007669"/>
    <property type="project" value="UniProtKB-UniRule"/>
</dbReference>
<dbReference type="Pfam" id="PF20436">
    <property type="entry name" value="LonB_AAA-LID"/>
    <property type="match status" value="1"/>
</dbReference>
<dbReference type="PROSITE" id="PS51786">
    <property type="entry name" value="LON_PROTEOLYTIC"/>
    <property type="match status" value="1"/>
</dbReference>
<evidence type="ECO:0000313" key="4">
    <source>
        <dbReference type="EMBL" id="OHY92384.1"/>
    </source>
</evidence>
<dbReference type="GO" id="GO:0030163">
    <property type="term" value="P:protein catabolic process"/>
    <property type="evidence" value="ECO:0007669"/>
    <property type="project" value="InterPro"/>
</dbReference>
<dbReference type="InterPro" id="IPR020568">
    <property type="entry name" value="Ribosomal_Su5_D2-typ_SF"/>
</dbReference>
<dbReference type="EMBL" id="MKFU01000014">
    <property type="protein sequence ID" value="OHY92384.1"/>
    <property type="molecule type" value="Genomic_DNA"/>
</dbReference>
<dbReference type="Gene3D" id="1.10.8.60">
    <property type="match status" value="1"/>
</dbReference>
<dbReference type="GO" id="GO:0004176">
    <property type="term" value="F:ATP-dependent peptidase activity"/>
    <property type="evidence" value="ECO:0007669"/>
    <property type="project" value="UniProtKB-UniRule"/>
</dbReference>
<evidence type="ECO:0000259" key="3">
    <source>
        <dbReference type="PROSITE" id="PS51786"/>
    </source>
</evidence>
<gene>
    <name evidence="4" type="ORF">BJD16_12915</name>
</gene>
<dbReference type="EC" id="3.4.21.53" evidence="2"/>
<organism evidence="4 5">
    <name type="scientific">Aeromonas sobria</name>
    <dbReference type="NCBI Taxonomy" id="646"/>
    <lineage>
        <taxon>Bacteria</taxon>
        <taxon>Pseudomonadati</taxon>
        <taxon>Pseudomonadota</taxon>
        <taxon>Gammaproteobacteria</taxon>
        <taxon>Aeromonadales</taxon>
        <taxon>Aeromonadaceae</taxon>
        <taxon>Aeromonas</taxon>
    </lineage>
</organism>
<protein>
    <recommendedName>
        <fullName evidence="2">endopeptidase La</fullName>
        <ecNumber evidence="2">3.4.21.53</ecNumber>
    </recommendedName>
</protein>
<dbReference type="PANTHER" id="PTHR10046">
    <property type="entry name" value="ATP DEPENDENT LON PROTEASE FAMILY MEMBER"/>
    <property type="match status" value="1"/>
</dbReference>
<dbReference type="Gene3D" id="3.30.230.10">
    <property type="match status" value="1"/>
</dbReference>
<dbReference type="GO" id="GO:0006508">
    <property type="term" value="P:proteolysis"/>
    <property type="evidence" value="ECO:0007669"/>
    <property type="project" value="UniProtKB-KW"/>
</dbReference>
<dbReference type="InterPro" id="IPR046843">
    <property type="entry name" value="LonB_AAA-LID"/>
</dbReference>
<dbReference type="InterPro" id="IPR027065">
    <property type="entry name" value="Lon_Prtase"/>
</dbReference>
<evidence type="ECO:0000256" key="2">
    <source>
        <dbReference type="PROSITE-ProRule" id="PRU01122"/>
    </source>
</evidence>
<dbReference type="SUPFAM" id="SSF52540">
    <property type="entry name" value="P-loop containing nucleoside triphosphate hydrolases"/>
    <property type="match status" value="1"/>
</dbReference>
<dbReference type="OrthoDB" id="9758568at2"/>
<sequence length="659" mass="73093">MAELTSEQLKPAFAIEQFSMLSELEPIPFAALQPRAISAVKRLASFDGDCPVMLLNGFPGADYEGVCQTLIADSNGKDADLFDLCYTENLNNPFKPIWLRLQPGTGIEFCEMVGELLKLMSLHLDAERLVTRIMRKQNNDPKIDDFLSDLAAHVAQGLEFQHPVLINLLIHHEQQEAPVVYGRDLNWDTLFGSINYQTEQGSVYANQHLLEPGLLREANGGYLILQLDELLDQPHLWFKLKNAMQKGELDWNAYQEGKTLTPFFTPEATPIKLKLILVGDRLEVAEFQMLDRDMSERIFLRADLVSEVNIEEDLQEFLQYLAGLRLRWNLLDFTPAALAALCRHASRLCDHQEWLSLSEVQLAAIMRMSDSLARELESDVVTDDHIRGALEEQDYRLNYLVEQSDQGVIDGQILLQTDGEEIGQINGLSVIQVSGHPYDFGEPVRLTATVHLGDGDVIDIERKAELAGHIHAKAMMIIQGYLSNMFGAETPTPLSANLVFEQSYHEIDGDSASLTGLCALLSALARQPIYQQFAVTGAIDQFGNVEAVGGVNEKIEGFFRVCQIHGITGKQGIILPGTNAQQLNLSDEVIAAVAAGQFHIHPVYHVEEAIELLTGCVAGEPDMPDTLFGRIQDRLDELNGSGRKGGLLSALLGRLLGRS</sequence>
<keyword evidence="2" id="KW-0378">Hydrolase</keyword>
<dbReference type="Proteomes" id="UP000179934">
    <property type="component" value="Unassembled WGS sequence"/>
</dbReference>
<proteinExistence type="inferred from homology"/>
<accession>A0A1S2CUG6</accession>
<dbReference type="Gene3D" id="3.40.50.300">
    <property type="entry name" value="P-loop containing nucleotide triphosphate hydrolases"/>
    <property type="match status" value="1"/>
</dbReference>
<dbReference type="InterPro" id="IPR008269">
    <property type="entry name" value="Lon_proteolytic"/>
</dbReference>
<comment type="caution">
    <text evidence="4">The sequence shown here is derived from an EMBL/GenBank/DDBJ whole genome shotgun (WGS) entry which is preliminary data.</text>
</comment>
<dbReference type="InterPro" id="IPR014721">
    <property type="entry name" value="Ribsml_uS5_D2-typ_fold_subgr"/>
</dbReference>
<dbReference type="GeneID" id="58923915"/>
<comment type="catalytic activity">
    <reaction evidence="2">
        <text>Hydrolysis of proteins in presence of ATP.</text>
        <dbReference type="EC" id="3.4.21.53"/>
    </reaction>
</comment>
<dbReference type="InterPro" id="IPR041699">
    <property type="entry name" value="AAA_32"/>
</dbReference>
<name>A0A1S2CUG6_AERSO</name>
<dbReference type="RefSeq" id="WP_042023424.1">
    <property type="nucleotide sequence ID" value="NZ_CAMTHQ010000010.1"/>
</dbReference>
<reference evidence="4 5" key="1">
    <citation type="submission" date="2016-09" db="EMBL/GenBank/DDBJ databases">
        <title>Draft Genome Sequence of Aeromonas sobria Strain 08005, Isolated from Sick Rana catesbeiana.</title>
        <authorList>
            <person name="Yang Q."/>
        </authorList>
    </citation>
    <scope>NUCLEOTIDE SEQUENCE [LARGE SCALE GENOMIC DNA]</scope>
    <source>
        <strain evidence="4 5">08005</strain>
    </source>
</reference>
<dbReference type="InterPro" id="IPR027417">
    <property type="entry name" value="P-loop_NTPase"/>
</dbReference>
<dbReference type="GO" id="GO:0005524">
    <property type="term" value="F:ATP binding"/>
    <property type="evidence" value="ECO:0007669"/>
    <property type="project" value="InterPro"/>
</dbReference>
<dbReference type="SUPFAM" id="SSF54211">
    <property type="entry name" value="Ribosomal protein S5 domain 2-like"/>
    <property type="match status" value="1"/>
</dbReference>
<keyword evidence="2" id="KW-0720">Serine protease</keyword>
<evidence type="ECO:0000256" key="1">
    <source>
        <dbReference type="ARBA" id="ARBA00022670"/>
    </source>
</evidence>
<dbReference type="Pfam" id="PF05362">
    <property type="entry name" value="Lon_C"/>
    <property type="match status" value="1"/>
</dbReference>
<evidence type="ECO:0000313" key="5">
    <source>
        <dbReference type="Proteomes" id="UP000179934"/>
    </source>
</evidence>
<dbReference type="STRING" id="646.BJD16_12915"/>